<evidence type="ECO:0000313" key="2">
    <source>
        <dbReference type="EMBL" id="GBN79160.1"/>
    </source>
</evidence>
<dbReference type="EMBL" id="BGPR01018436">
    <property type="protein sequence ID" value="GBN79160.1"/>
    <property type="molecule type" value="Genomic_DNA"/>
</dbReference>
<reference evidence="2 3" key="1">
    <citation type="journal article" date="2019" name="Sci. Rep.">
        <title>Orb-weaving spider Araneus ventricosus genome elucidates the spidroin gene catalogue.</title>
        <authorList>
            <person name="Kono N."/>
            <person name="Nakamura H."/>
            <person name="Ohtoshi R."/>
            <person name="Moran D.A.P."/>
            <person name="Shinohara A."/>
            <person name="Yoshida Y."/>
            <person name="Fujiwara M."/>
            <person name="Mori M."/>
            <person name="Tomita M."/>
            <person name="Arakawa K."/>
        </authorList>
    </citation>
    <scope>NUCLEOTIDE SEQUENCE [LARGE SCALE GENOMIC DNA]</scope>
</reference>
<dbReference type="AlphaFoldDB" id="A0A4Y2RW21"/>
<feature type="compositionally biased region" description="Polar residues" evidence="1">
    <location>
        <begin position="32"/>
        <end position="55"/>
    </location>
</feature>
<protein>
    <submittedName>
        <fullName evidence="2">Uncharacterized protein</fullName>
    </submittedName>
</protein>
<organism evidence="2 3">
    <name type="scientific">Araneus ventricosus</name>
    <name type="common">Orbweaver spider</name>
    <name type="synonym">Epeira ventricosa</name>
    <dbReference type="NCBI Taxonomy" id="182803"/>
    <lineage>
        <taxon>Eukaryota</taxon>
        <taxon>Metazoa</taxon>
        <taxon>Ecdysozoa</taxon>
        <taxon>Arthropoda</taxon>
        <taxon>Chelicerata</taxon>
        <taxon>Arachnida</taxon>
        <taxon>Araneae</taxon>
        <taxon>Araneomorphae</taxon>
        <taxon>Entelegynae</taxon>
        <taxon>Araneoidea</taxon>
        <taxon>Araneidae</taxon>
        <taxon>Araneus</taxon>
    </lineage>
</organism>
<name>A0A4Y2RW21_ARAVE</name>
<evidence type="ECO:0000313" key="3">
    <source>
        <dbReference type="Proteomes" id="UP000499080"/>
    </source>
</evidence>
<comment type="caution">
    <text evidence="2">The sequence shown here is derived from an EMBL/GenBank/DDBJ whole genome shotgun (WGS) entry which is preliminary data.</text>
</comment>
<gene>
    <name evidence="2" type="ORF">AVEN_7734_1</name>
</gene>
<keyword evidence="3" id="KW-1185">Reference proteome</keyword>
<sequence>MGKERTHPQIHGKEQIHRQPSRKYDHSKSREPISQNHGKGENSPRTMGQRNLTSNHGRRRKPPQTMGRYDNPSINT</sequence>
<dbReference type="Proteomes" id="UP000499080">
    <property type="component" value="Unassembled WGS sequence"/>
</dbReference>
<feature type="region of interest" description="Disordered" evidence="1">
    <location>
        <begin position="1"/>
        <end position="76"/>
    </location>
</feature>
<evidence type="ECO:0000256" key="1">
    <source>
        <dbReference type="SAM" id="MobiDB-lite"/>
    </source>
</evidence>
<feature type="compositionally biased region" description="Basic and acidic residues" evidence="1">
    <location>
        <begin position="1"/>
        <end position="31"/>
    </location>
</feature>
<proteinExistence type="predicted"/>
<accession>A0A4Y2RW21</accession>